<reference evidence="2 3" key="1">
    <citation type="submission" date="2020-08" db="EMBL/GenBank/DDBJ databases">
        <title>Genomic Encyclopedia of Type Strains, Phase IV (KMG-IV): sequencing the most valuable type-strain genomes for metagenomic binning, comparative biology and taxonomic classification.</title>
        <authorList>
            <person name="Goeker M."/>
        </authorList>
    </citation>
    <scope>NUCLEOTIDE SEQUENCE [LARGE SCALE GENOMIC DNA]</scope>
    <source>
        <strain evidence="2 3">DSM 27026</strain>
    </source>
</reference>
<evidence type="ECO:0000259" key="1">
    <source>
        <dbReference type="Pfam" id="PF09917"/>
    </source>
</evidence>
<comment type="caution">
    <text evidence="2">The sequence shown here is derived from an EMBL/GenBank/DDBJ whole genome shotgun (WGS) entry which is preliminary data.</text>
</comment>
<dbReference type="AlphaFoldDB" id="A0A840VHP9"/>
<dbReference type="Gene3D" id="2.40.128.520">
    <property type="match status" value="1"/>
</dbReference>
<organism evidence="2 3">
    <name type="scientific">Acidocella aromatica</name>
    <dbReference type="NCBI Taxonomy" id="1303579"/>
    <lineage>
        <taxon>Bacteria</taxon>
        <taxon>Pseudomonadati</taxon>
        <taxon>Pseudomonadota</taxon>
        <taxon>Alphaproteobacteria</taxon>
        <taxon>Acetobacterales</taxon>
        <taxon>Acidocellaceae</taxon>
        <taxon>Acidocella</taxon>
    </lineage>
</organism>
<dbReference type="RefSeq" id="WP_183265742.1">
    <property type="nucleotide sequence ID" value="NZ_JACHFJ010000003.1"/>
</dbReference>
<evidence type="ECO:0000313" key="3">
    <source>
        <dbReference type="Proteomes" id="UP000553706"/>
    </source>
</evidence>
<dbReference type="EMBL" id="JACHFJ010000003">
    <property type="protein sequence ID" value="MBB5372715.1"/>
    <property type="molecule type" value="Genomic_DNA"/>
</dbReference>
<dbReference type="Proteomes" id="UP000553706">
    <property type="component" value="Unassembled WGS sequence"/>
</dbReference>
<dbReference type="PANTHER" id="PTHR36919">
    <property type="entry name" value="BLR1215 PROTEIN"/>
    <property type="match status" value="1"/>
</dbReference>
<protein>
    <submittedName>
        <fullName evidence="2">Uncharacterized protein (DUF2147 family)</fullName>
    </submittedName>
</protein>
<evidence type="ECO:0000313" key="2">
    <source>
        <dbReference type="EMBL" id="MBB5372715.1"/>
    </source>
</evidence>
<keyword evidence="3" id="KW-1185">Reference proteome</keyword>
<proteinExistence type="predicted"/>
<sequence length="149" mass="16193">MWLSSGLALAQAADASPAAITYPSGSWVTNNSGTVISVAQCGTDLCARISGMVLDHPTDPAPIDWRGQLQCHDIIFQVSPHPHDNGSITWTGTVTDPRNGNRYSASVWFDAQNNLHMRGYVGLPLLGETQVWYPYTQPTPSDCLIRPAR</sequence>
<feature type="domain" description="DUF2147" evidence="1">
    <location>
        <begin position="25"/>
        <end position="132"/>
    </location>
</feature>
<dbReference type="InterPro" id="IPR019223">
    <property type="entry name" value="DUF2147"/>
</dbReference>
<dbReference type="Pfam" id="PF09917">
    <property type="entry name" value="DUF2147"/>
    <property type="match status" value="1"/>
</dbReference>
<gene>
    <name evidence="2" type="ORF">HNP71_000966</name>
</gene>
<name>A0A840VHP9_9PROT</name>
<accession>A0A840VHP9</accession>
<dbReference type="PANTHER" id="PTHR36919:SF2">
    <property type="entry name" value="BLL6627 PROTEIN"/>
    <property type="match status" value="1"/>
</dbReference>